<sequence length="305" mass="34511">MAPRLRVSAGPSVDKLSLVRVNDEDHPLTIKTDDFEGRVIVRIQGFTGILPGTNEEHEAASEVGTHYFDHSYAKGCTWSIQVQGRFKEKISVDDLMYGNQFDKPIRDRLPWGTSVALRAIGIIDPNLQHDLYADQPWAFGPLLTSMTRVNVQRKEEEPAEDFKDWPPFPAGRSEEDYVQEDTSALLCKNEKGELLDEVEKNGFADSHTLSQLKDATSGHTHRARLWGNQSVRQAGQITPNDIVTLAFDNGFIDFNTLRVVLPYTGGMGFDLQKYWDGQPVRYYCKNGQTGKVFYIIELQIVEKDE</sequence>
<dbReference type="AlphaFoldDB" id="A0A316V1E6"/>
<accession>A0A316V1E6</accession>
<dbReference type="PANTHER" id="PTHR34826">
    <property type="entry name" value="UPF0590 PROTEIN C409.17C"/>
    <property type="match status" value="1"/>
</dbReference>
<dbReference type="InParanoid" id="A0A316V1E6"/>
<reference evidence="2 3" key="1">
    <citation type="journal article" date="2018" name="Mol. Biol. Evol.">
        <title>Broad Genomic Sampling Reveals a Smut Pathogenic Ancestry of the Fungal Clade Ustilaginomycotina.</title>
        <authorList>
            <person name="Kijpornyongpan T."/>
            <person name="Mondo S.J."/>
            <person name="Barry K."/>
            <person name="Sandor L."/>
            <person name="Lee J."/>
            <person name="Lipzen A."/>
            <person name="Pangilinan J."/>
            <person name="LaButti K."/>
            <person name="Hainaut M."/>
            <person name="Henrissat B."/>
            <person name="Grigoriev I.V."/>
            <person name="Spatafora J.W."/>
            <person name="Aime M.C."/>
        </authorList>
    </citation>
    <scope>NUCLEOTIDE SEQUENCE [LARGE SCALE GENOMIC DNA]</scope>
    <source>
        <strain evidence="2 3">MCA 3882</strain>
    </source>
</reference>
<feature type="domain" description="Domain of unknown function at the cortex 1" evidence="1">
    <location>
        <begin position="4"/>
        <end position="301"/>
    </location>
</feature>
<dbReference type="OrthoDB" id="2119945at2759"/>
<protein>
    <submittedName>
        <fullName evidence="2">DUF1769-domain-containing protein</fullName>
    </submittedName>
</protein>
<evidence type="ECO:0000259" key="1">
    <source>
        <dbReference type="Pfam" id="PF08588"/>
    </source>
</evidence>
<dbReference type="PANTHER" id="PTHR34826:SF2">
    <property type="entry name" value="UPF0590 PROTEIN C409.17C"/>
    <property type="match status" value="1"/>
</dbReference>
<keyword evidence="3" id="KW-1185">Reference proteome</keyword>
<proteinExistence type="predicted"/>
<dbReference type="RefSeq" id="XP_025351594.1">
    <property type="nucleotide sequence ID" value="XM_025501256.1"/>
</dbReference>
<dbReference type="Proteomes" id="UP000245771">
    <property type="component" value="Unassembled WGS sequence"/>
</dbReference>
<dbReference type="GeneID" id="37023037"/>
<dbReference type="STRING" id="1280837.A0A316V1E6"/>
<evidence type="ECO:0000313" key="3">
    <source>
        <dbReference type="Proteomes" id="UP000245771"/>
    </source>
</evidence>
<gene>
    <name evidence="2" type="ORF">FA14DRAFT_182866</name>
</gene>
<dbReference type="Pfam" id="PF08588">
    <property type="entry name" value="Duc1"/>
    <property type="match status" value="1"/>
</dbReference>
<dbReference type="InterPro" id="IPR013897">
    <property type="entry name" value="Duc1"/>
</dbReference>
<name>A0A316V1E6_9BASI</name>
<evidence type="ECO:0000313" key="2">
    <source>
        <dbReference type="EMBL" id="PWN31292.1"/>
    </source>
</evidence>
<dbReference type="EMBL" id="KZ819613">
    <property type="protein sequence ID" value="PWN31292.1"/>
    <property type="molecule type" value="Genomic_DNA"/>
</dbReference>
<organism evidence="2 3">
    <name type="scientific">Meira miltonrushii</name>
    <dbReference type="NCBI Taxonomy" id="1280837"/>
    <lineage>
        <taxon>Eukaryota</taxon>
        <taxon>Fungi</taxon>
        <taxon>Dikarya</taxon>
        <taxon>Basidiomycota</taxon>
        <taxon>Ustilaginomycotina</taxon>
        <taxon>Exobasidiomycetes</taxon>
        <taxon>Exobasidiales</taxon>
        <taxon>Brachybasidiaceae</taxon>
        <taxon>Meira</taxon>
    </lineage>
</organism>